<dbReference type="WBParaSite" id="Hba_19506">
    <property type="protein sequence ID" value="Hba_19506"/>
    <property type="gene ID" value="Hba_19506"/>
</dbReference>
<feature type="compositionally biased region" description="Basic and acidic residues" evidence="1">
    <location>
        <begin position="203"/>
        <end position="213"/>
    </location>
</feature>
<protein>
    <submittedName>
        <fullName evidence="3">Protein kinase domain-containing protein</fullName>
    </submittedName>
</protein>
<feature type="compositionally biased region" description="Basic and acidic residues" evidence="1">
    <location>
        <begin position="55"/>
        <end position="64"/>
    </location>
</feature>
<feature type="compositionally biased region" description="Basic residues" evidence="1">
    <location>
        <begin position="161"/>
        <end position="172"/>
    </location>
</feature>
<feature type="compositionally biased region" description="Basic and acidic residues" evidence="1">
    <location>
        <begin position="74"/>
        <end position="84"/>
    </location>
</feature>
<feature type="compositionally biased region" description="Basic and acidic residues" evidence="1">
    <location>
        <begin position="173"/>
        <end position="189"/>
    </location>
</feature>
<feature type="compositionally biased region" description="Basic residues" evidence="1">
    <location>
        <begin position="190"/>
        <end position="202"/>
    </location>
</feature>
<reference evidence="3" key="1">
    <citation type="submission" date="2016-11" db="UniProtKB">
        <authorList>
            <consortium name="WormBaseParasite"/>
        </authorList>
    </citation>
    <scope>IDENTIFICATION</scope>
</reference>
<dbReference type="Proteomes" id="UP000095283">
    <property type="component" value="Unplaced"/>
</dbReference>
<dbReference type="AlphaFoldDB" id="A0A1I7XP40"/>
<dbReference type="Gene3D" id="1.10.510.10">
    <property type="entry name" value="Transferase(Phosphotransferase) domain 1"/>
    <property type="match status" value="1"/>
</dbReference>
<dbReference type="SUPFAM" id="SSF56112">
    <property type="entry name" value="Protein kinase-like (PK-like)"/>
    <property type="match status" value="1"/>
</dbReference>
<feature type="region of interest" description="Disordered" evidence="1">
    <location>
        <begin position="249"/>
        <end position="269"/>
    </location>
</feature>
<keyword evidence="2" id="KW-1185">Reference proteome</keyword>
<sequence>MCPSLDEVDRMSPQEDGELQSEEGRGSSRVESSDEGDLKENRKRKLTDTTDEERDEGHAKRRFLETPALAKSSSKLDMDSRECDSSQDGAFSSERREKDKKEGNSRGRDGNDRDRVKGYEKDREDRDRRGRDRDRSRERRRSVERRRDRSVDRRRDTSSSRARRCSPRRDHRSRSDAIRDGGRSRDGHHRDKNRRSRSRDRKRSKDNGAKKNDDEEYLEIEWNLESDSEDEEKKIAQQRERRRQMMQEIKKEEKLTQEKNTNVYSDDSDSEDVLLKEARQLVDKLSYIGGMRSESPMSGALSSPERESSTPGDFFADLKQKMVHLNQFAQNLLITKLEIFYYLVQKYLIFYFIIGWSNRGWSNGVLYLIYLYPKEVSSFRGLLEQMLMLEPSKRITCGEAIKHPFFSMK</sequence>
<feature type="compositionally biased region" description="Basic and acidic residues" evidence="1">
    <location>
        <begin position="22"/>
        <end position="40"/>
    </location>
</feature>
<evidence type="ECO:0000256" key="1">
    <source>
        <dbReference type="SAM" id="MobiDB-lite"/>
    </source>
</evidence>
<accession>A0A1I7XP40</accession>
<evidence type="ECO:0000313" key="3">
    <source>
        <dbReference type="WBParaSite" id="Hba_19506"/>
    </source>
</evidence>
<dbReference type="InterPro" id="IPR011009">
    <property type="entry name" value="Kinase-like_dom_sf"/>
</dbReference>
<proteinExistence type="predicted"/>
<feature type="compositionally biased region" description="Basic and acidic residues" evidence="1">
    <location>
        <begin position="93"/>
        <end position="137"/>
    </location>
</feature>
<feature type="compositionally biased region" description="Basic and acidic residues" evidence="1">
    <location>
        <begin position="145"/>
        <end position="158"/>
    </location>
</feature>
<name>A0A1I7XP40_HETBA</name>
<feature type="region of interest" description="Disordered" evidence="1">
    <location>
        <begin position="1"/>
        <end position="215"/>
    </location>
</feature>
<organism evidence="2 3">
    <name type="scientific">Heterorhabditis bacteriophora</name>
    <name type="common">Entomopathogenic nematode worm</name>
    <dbReference type="NCBI Taxonomy" id="37862"/>
    <lineage>
        <taxon>Eukaryota</taxon>
        <taxon>Metazoa</taxon>
        <taxon>Ecdysozoa</taxon>
        <taxon>Nematoda</taxon>
        <taxon>Chromadorea</taxon>
        <taxon>Rhabditida</taxon>
        <taxon>Rhabditina</taxon>
        <taxon>Rhabditomorpha</taxon>
        <taxon>Strongyloidea</taxon>
        <taxon>Heterorhabditidae</taxon>
        <taxon>Heterorhabditis</taxon>
    </lineage>
</organism>
<evidence type="ECO:0000313" key="2">
    <source>
        <dbReference type="Proteomes" id="UP000095283"/>
    </source>
</evidence>